<protein>
    <recommendedName>
        <fullName evidence="7">Triacylglycerol lipase</fullName>
    </recommendedName>
</protein>
<keyword evidence="1 4" id="KW-0732">Signal</keyword>
<organism evidence="5 6">
    <name type="scientific">Diutina rugosa</name>
    <name type="common">Yeast</name>
    <name type="synonym">Candida rugosa</name>
    <dbReference type="NCBI Taxonomy" id="5481"/>
    <lineage>
        <taxon>Eukaryota</taxon>
        <taxon>Fungi</taxon>
        <taxon>Dikarya</taxon>
        <taxon>Ascomycota</taxon>
        <taxon>Saccharomycotina</taxon>
        <taxon>Pichiomycetes</taxon>
        <taxon>Debaryomycetaceae</taxon>
        <taxon>Diutina</taxon>
    </lineage>
</organism>
<comment type="catalytic activity">
    <reaction evidence="3">
        <text>a triacylglycerol + H2O = a diacylglycerol + a fatty acid + H(+)</text>
        <dbReference type="Rhea" id="RHEA:12044"/>
        <dbReference type="ChEBI" id="CHEBI:15377"/>
        <dbReference type="ChEBI" id="CHEBI:15378"/>
        <dbReference type="ChEBI" id="CHEBI:17855"/>
        <dbReference type="ChEBI" id="CHEBI:18035"/>
        <dbReference type="ChEBI" id="CHEBI:28868"/>
        <dbReference type="EC" id="3.1.1.3"/>
    </reaction>
    <physiologicalReaction direction="left-to-right" evidence="3">
        <dbReference type="Rhea" id="RHEA:12045"/>
    </physiologicalReaction>
</comment>
<keyword evidence="6" id="KW-1185">Reference proteome</keyword>
<evidence type="ECO:0000313" key="5">
    <source>
        <dbReference type="EMBL" id="KAA8896820.1"/>
    </source>
</evidence>
<dbReference type="GO" id="GO:0004806">
    <property type="term" value="F:triacylglycerol lipase activity"/>
    <property type="evidence" value="ECO:0007669"/>
    <property type="project" value="UniProtKB-EC"/>
</dbReference>
<keyword evidence="2" id="KW-0325">Glycoprotein</keyword>
<dbReference type="InterPro" id="IPR005152">
    <property type="entry name" value="Lipase_secreted"/>
</dbReference>
<evidence type="ECO:0000256" key="4">
    <source>
        <dbReference type="SAM" id="SignalP"/>
    </source>
</evidence>
<reference evidence="5 6" key="1">
    <citation type="submission" date="2019-07" db="EMBL/GenBank/DDBJ databases">
        <title>Genome assembly of two rare yeast pathogens: Diutina rugosa and Trichomonascus ciferrii.</title>
        <authorList>
            <person name="Mixao V."/>
            <person name="Saus E."/>
            <person name="Hansen A."/>
            <person name="Lass-Flor C."/>
            <person name="Gabaldon T."/>
        </authorList>
    </citation>
    <scope>NUCLEOTIDE SEQUENCE [LARGE SCALE GENOMIC DNA]</scope>
    <source>
        <strain evidence="5 6">CBS 613</strain>
    </source>
</reference>
<dbReference type="OMA" id="RDHASEH"/>
<dbReference type="PANTHER" id="PTHR34853">
    <property type="match status" value="1"/>
</dbReference>
<feature type="chain" id="PRO_5024977223" description="Triacylglycerol lipase" evidence="4">
    <location>
        <begin position="16"/>
        <end position="470"/>
    </location>
</feature>
<dbReference type="GO" id="GO:0016042">
    <property type="term" value="P:lipid catabolic process"/>
    <property type="evidence" value="ECO:0007669"/>
    <property type="project" value="InterPro"/>
</dbReference>
<dbReference type="Gene3D" id="1.10.260.130">
    <property type="match status" value="1"/>
</dbReference>
<evidence type="ECO:0000256" key="3">
    <source>
        <dbReference type="ARBA" id="ARBA00023369"/>
    </source>
</evidence>
<evidence type="ECO:0008006" key="7">
    <source>
        <dbReference type="Google" id="ProtNLM"/>
    </source>
</evidence>
<dbReference type="VEuPathDB" id="FungiDB:DIURU_005560"/>
<evidence type="ECO:0000313" key="6">
    <source>
        <dbReference type="Proteomes" id="UP000449547"/>
    </source>
</evidence>
<dbReference type="Gene3D" id="3.40.50.1820">
    <property type="entry name" value="alpha/beta hydrolase"/>
    <property type="match status" value="1"/>
</dbReference>
<dbReference type="RefSeq" id="XP_034009616.1">
    <property type="nucleotide sequence ID" value="XM_034158556.1"/>
</dbReference>
<dbReference type="Pfam" id="PF03583">
    <property type="entry name" value="LIP"/>
    <property type="match status" value="1"/>
</dbReference>
<name>A0A642UCR0_DIURU</name>
<accession>A0A642UCR0</accession>
<dbReference type="EMBL" id="SWFT01000162">
    <property type="protein sequence ID" value="KAA8896820.1"/>
    <property type="molecule type" value="Genomic_DNA"/>
</dbReference>
<feature type="signal peptide" evidence="4">
    <location>
        <begin position="1"/>
        <end position="15"/>
    </location>
</feature>
<dbReference type="AlphaFoldDB" id="A0A642UCR0"/>
<dbReference type="InterPro" id="IPR029058">
    <property type="entry name" value="AB_hydrolase_fold"/>
</dbReference>
<dbReference type="GeneID" id="54784211"/>
<evidence type="ECO:0000256" key="1">
    <source>
        <dbReference type="ARBA" id="ARBA00022729"/>
    </source>
</evidence>
<dbReference type="OrthoDB" id="2373480at2759"/>
<sequence length="470" mass="50450">MQFLWLFLLLGSVLAAPVNTSSGAVSSSSSNASVNNDIIPVLPSVDDFYSLPSDFDKYKVGDIMKIRKTPHPLRSVWAELNVSASWQALVKTTANDGKNTTWMVTTIIEPYNANPKKLVQYHIAIDSSSPDCQTSYAIQRGGSAATISSQAEMLFIQVLLNKGYYVVSPDYEASSSAFTPAHQAAYASLDSIRAALSSGKTTGIDSGASVVTWGYSGGSLPTSWGAALQPSYAPDLKNNLKGAAFGGTLANLTAAALKIDDSIFSGLLVGAVGGLAKTYPIVDKLIHDQLTPSGMKEFEKTYDLCMVPGLVEYLLAPIFNGEGHMAKDGMKVFENPDLQKVLAENTLAGETKPPIPQVPIFMYHGMFDEILPFDESQRVYDTWCENGIGSFEFAADIAAEHLIGILSGAGPAYKFIDERLNGVAPIKGCSKSTRLSNFMYPNVTTSLWDVGSVAWDSFRGDPIGPKSKSQ</sequence>
<dbReference type="PANTHER" id="PTHR34853:SF1">
    <property type="entry name" value="LIPASE 5"/>
    <property type="match status" value="1"/>
</dbReference>
<dbReference type="Proteomes" id="UP000449547">
    <property type="component" value="Unassembled WGS sequence"/>
</dbReference>
<dbReference type="SUPFAM" id="SSF53474">
    <property type="entry name" value="alpha/beta-Hydrolases"/>
    <property type="match status" value="1"/>
</dbReference>
<evidence type="ECO:0000256" key="2">
    <source>
        <dbReference type="ARBA" id="ARBA00023180"/>
    </source>
</evidence>
<proteinExistence type="predicted"/>
<comment type="caution">
    <text evidence="5">The sequence shown here is derived from an EMBL/GenBank/DDBJ whole genome shotgun (WGS) entry which is preliminary data.</text>
</comment>
<gene>
    <name evidence="5" type="ORF">DIURU_005560</name>
</gene>